<evidence type="ECO:0000259" key="7">
    <source>
        <dbReference type="Pfam" id="PF01052"/>
    </source>
</evidence>
<dbReference type="Proteomes" id="UP000503540">
    <property type="component" value="Chromosome"/>
</dbReference>
<proteinExistence type="inferred from homology"/>
<keyword evidence="6" id="KW-0472">Membrane</keyword>
<evidence type="ECO:0000256" key="3">
    <source>
        <dbReference type="ARBA" id="ARBA00022475"/>
    </source>
</evidence>
<dbReference type="InterPro" id="IPR001172">
    <property type="entry name" value="FliN_T3SS_HrcQb"/>
</dbReference>
<evidence type="ECO:0000313" key="9">
    <source>
        <dbReference type="Proteomes" id="UP000503540"/>
    </source>
</evidence>
<dbReference type="GO" id="GO:0005886">
    <property type="term" value="C:plasma membrane"/>
    <property type="evidence" value="ECO:0007669"/>
    <property type="project" value="UniProtKB-SubCell"/>
</dbReference>
<evidence type="ECO:0000313" key="8">
    <source>
        <dbReference type="EMBL" id="QIS14003.1"/>
    </source>
</evidence>
<protein>
    <recommendedName>
        <fullName evidence="7">Flagellar motor switch protein FliN-like C-terminal domain-containing protein</fullName>
    </recommendedName>
</protein>
<keyword evidence="3" id="KW-1003">Cell membrane</keyword>
<dbReference type="KEGG" id="nah:F5544_30800"/>
<comment type="subcellular location">
    <subcellularLocation>
        <location evidence="1">Cell membrane</location>
        <topology evidence="1">Peripheral membrane protein</topology>
        <orientation evidence="1">Cytoplasmic side</orientation>
    </subcellularLocation>
</comment>
<gene>
    <name evidence="8" type="ORF">F5544_30800</name>
</gene>
<dbReference type="SUPFAM" id="SSF101801">
    <property type="entry name" value="Surface presentation of antigens (SPOA)"/>
    <property type="match status" value="1"/>
</dbReference>
<evidence type="ECO:0000256" key="2">
    <source>
        <dbReference type="ARBA" id="ARBA00009226"/>
    </source>
</evidence>
<dbReference type="AlphaFoldDB" id="A0A6G9YM53"/>
<sequence>MKSEGGEPVRLTARLEVSRISTEELLGLGKGSVIGLDTLAGESVDLLVNEQLVAQGAVVAVGDGHGVRIGNIVATEDRRAAASAFLDRHRGHLRALFDILNVPWHDDVAQLAATTARHWLGPEHGRIPADYTPAQRTRALALVDAMGLLSETLPVAGATFDETEIVAGTWKANDGRLHLVRRLRRERDCVLGPIKVWCGQRLREARDGTVDDIVDRLVARDPKLLEHPWVRAELARDPVDPDPWGRPFATEYEIVIANAMAVFGGELTFAATCPATGPATVAGVPRRTVLWQRFGTPDGMDLFVLNAAARHRPQGPARPTTASCAEEWLRHLPPAIGAQVLVVAGNPHTERTVGDVARVVRTARRGDLTIHSAGTPALEQPRRLELCLGEIHRLLHNHVGE</sequence>
<keyword evidence="4" id="KW-0145">Chemotaxis</keyword>
<name>A0A6G9YM53_9NOCA</name>
<accession>A0A6G9YM53</accession>
<dbReference type="GO" id="GO:0006935">
    <property type="term" value="P:chemotaxis"/>
    <property type="evidence" value="ECO:0007669"/>
    <property type="project" value="UniProtKB-KW"/>
</dbReference>
<dbReference type="GO" id="GO:0009425">
    <property type="term" value="C:bacterial-type flagellum basal body"/>
    <property type="evidence" value="ECO:0007669"/>
    <property type="project" value="InterPro"/>
</dbReference>
<dbReference type="EMBL" id="CP046172">
    <property type="protein sequence ID" value="QIS14003.1"/>
    <property type="molecule type" value="Genomic_DNA"/>
</dbReference>
<dbReference type="PANTHER" id="PTHR43484:SF1">
    <property type="entry name" value="FLAGELLAR MOTOR SWITCH PROTEIN FLIN"/>
    <property type="match status" value="1"/>
</dbReference>
<dbReference type="Gene3D" id="2.30.330.10">
    <property type="entry name" value="SpoA-like"/>
    <property type="match status" value="1"/>
</dbReference>
<evidence type="ECO:0000256" key="1">
    <source>
        <dbReference type="ARBA" id="ARBA00004413"/>
    </source>
</evidence>
<evidence type="ECO:0000256" key="4">
    <source>
        <dbReference type="ARBA" id="ARBA00022500"/>
    </source>
</evidence>
<evidence type="ECO:0000256" key="5">
    <source>
        <dbReference type="ARBA" id="ARBA00022779"/>
    </source>
</evidence>
<keyword evidence="5" id="KW-0283">Flagellar rotation</keyword>
<dbReference type="RefSeq" id="WP_167476463.1">
    <property type="nucleotide sequence ID" value="NZ_CP046172.1"/>
</dbReference>
<keyword evidence="9" id="KW-1185">Reference proteome</keyword>
<comment type="similarity">
    <text evidence="2">Belongs to the FliN/MopA/SpaO family.</text>
</comment>
<feature type="domain" description="Flagellar motor switch protein FliN-like C-terminal" evidence="7">
    <location>
        <begin position="8"/>
        <end position="73"/>
    </location>
</feature>
<dbReference type="PRINTS" id="PR00956">
    <property type="entry name" value="FLGMOTORFLIN"/>
</dbReference>
<organism evidence="8 9">
    <name type="scientific">Nocardia arthritidis</name>
    <dbReference type="NCBI Taxonomy" id="228602"/>
    <lineage>
        <taxon>Bacteria</taxon>
        <taxon>Bacillati</taxon>
        <taxon>Actinomycetota</taxon>
        <taxon>Actinomycetes</taxon>
        <taxon>Mycobacteriales</taxon>
        <taxon>Nocardiaceae</taxon>
        <taxon>Nocardia</taxon>
    </lineage>
</organism>
<dbReference type="InterPro" id="IPR051469">
    <property type="entry name" value="FliN/MopA/SpaO"/>
</dbReference>
<reference evidence="8 9" key="1">
    <citation type="journal article" date="2019" name="ACS Chem. Biol.">
        <title>Identification and Mobilization of a Cryptic Antibiotic Biosynthesis Gene Locus from a Human-Pathogenic Nocardia Isolate.</title>
        <authorList>
            <person name="Herisse M."/>
            <person name="Ishida K."/>
            <person name="Porter J.L."/>
            <person name="Howden B."/>
            <person name="Hertweck C."/>
            <person name="Stinear T.P."/>
            <person name="Pidot S.J."/>
        </authorList>
    </citation>
    <scope>NUCLEOTIDE SEQUENCE [LARGE SCALE GENOMIC DNA]</scope>
    <source>
        <strain evidence="8 9">AUSMDU00012717</strain>
    </source>
</reference>
<dbReference type="GO" id="GO:0003774">
    <property type="term" value="F:cytoskeletal motor activity"/>
    <property type="evidence" value="ECO:0007669"/>
    <property type="project" value="InterPro"/>
</dbReference>
<dbReference type="InterPro" id="IPR036429">
    <property type="entry name" value="SpoA-like_sf"/>
</dbReference>
<dbReference type="PANTHER" id="PTHR43484">
    <property type="match status" value="1"/>
</dbReference>
<dbReference type="GO" id="GO:0071973">
    <property type="term" value="P:bacterial-type flagellum-dependent cell motility"/>
    <property type="evidence" value="ECO:0007669"/>
    <property type="project" value="InterPro"/>
</dbReference>
<dbReference type="InterPro" id="IPR001543">
    <property type="entry name" value="FliN-like_C"/>
</dbReference>
<evidence type="ECO:0000256" key="6">
    <source>
        <dbReference type="ARBA" id="ARBA00023136"/>
    </source>
</evidence>
<dbReference type="Pfam" id="PF01052">
    <property type="entry name" value="FliMN_C"/>
    <property type="match status" value="1"/>
</dbReference>